<evidence type="ECO:0000259" key="8">
    <source>
        <dbReference type="PROSITE" id="PS51225"/>
    </source>
</evidence>
<feature type="compositionally biased region" description="Basic and acidic residues" evidence="6">
    <location>
        <begin position="231"/>
        <end position="242"/>
    </location>
</feature>
<feature type="transmembrane region" description="Helical" evidence="7">
    <location>
        <begin position="136"/>
        <end position="160"/>
    </location>
</feature>
<dbReference type="VEuPathDB" id="VectorBase:ISCI015709"/>
<evidence type="ECO:0000256" key="2">
    <source>
        <dbReference type="ARBA" id="ARBA00022692"/>
    </source>
</evidence>
<evidence type="ECO:0000256" key="6">
    <source>
        <dbReference type="SAM" id="MobiDB-lite"/>
    </source>
</evidence>
<feature type="transmembrane region" description="Helical" evidence="7">
    <location>
        <begin position="69"/>
        <end position="90"/>
    </location>
</feature>
<feature type="compositionally biased region" description="Polar residues" evidence="6">
    <location>
        <begin position="197"/>
        <end position="208"/>
    </location>
</feature>
<gene>
    <name evidence="9" type="ORF">IscW_ISCW015709</name>
</gene>
<dbReference type="PaxDb" id="6945-B7P5L6"/>
<evidence type="ECO:0000256" key="5">
    <source>
        <dbReference type="PROSITE-ProRule" id="PRU00581"/>
    </source>
</evidence>
<dbReference type="InParanoid" id="B7P5L6"/>
<evidence type="ECO:0000313" key="9">
    <source>
        <dbReference type="EMBL" id="EEC01888.1"/>
    </source>
</evidence>
<comment type="subcellular location">
    <subcellularLocation>
        <location evidence="1">Membrane</location>
        <topology evidence="1">Multi-pass membrane protein</topology>
    </subcellularLocation>
</comment>
<dbReference type="EMBL" id="ABJB010225535">
    <property type="status" value="NOT_ANNOTATED_CDS"/>
    <property type="molecule type" value="Genomic_DNA"/>
</dbReference>
<dbReference type="EMBL" id="ABJB010078909">
    <property type="status" value="NOT_ANNOTATED_CDS"/>
    <property type="molecule type" value="Genomic_DNA"/>
</dbReference>
<evidence type="ECO:0000256" key="4">
    <source>
        <dbReference type="ARBA" id="ARBA00023136"/>
    </source>
</evidence>
<feature type="region of interest" description="Disordered" evidence="6">
    <location>
        <begin position="176"/>
        <end position="252"/>
    </location>
</feature>
<feature type="compositionally biased region" description="Polar residues" evidence="6">
    <location>
        <begin position="177"/>
        <end position="188"/>
    </location>
</feature>
<keyword evidence="3 7" id="KW-1133">Transmembrane helix</keyword>
<dbReference type="Proteomes" id="UP000001555">
    <property type="component" value="Unassembled WGS sequence"/>
</dbReference>
<feature type="transmembrane region" description="Helical" evidence="7">
    <location>
        <begin position="31"/>
        <end position="49"/>
    </location>
</feature>
<keyword evidence="11" id="KW-1185">Reference proteome</keyword>
<dbReference type="EMBL" id="ABJB010027526">
    <property type="status" value="NOT_ANNOTATED_CDS"/>
    <property type="molecule type" value="Genomic_DNA"/>
</dbReference>
<dbReference type="AlphaFoldDB" id="B7P5L6"/>
<dbReference type="VEuPathDB" id="VectorBase:ISCW015709"/>
<protein>
    <recommendedName>
        <fullName evidence="8">MARVEL domain-containing protein</fullName>
    </recommendedName>
</protein>
<evidence type="ECO:0000256" key="7">
    <source>
        <dbReference type="SAM" id="Phobius"/>
    </source>
</evidence>
<proteinExistence type="predicted"/>
<name>B7P5L6_IXOSC</name>
<feature type="transmembrane region" description="Helical" evidence="7">
    <location>
        <begin position="111"/>
        <end position="130"/>
    </location>
</feature>
<feature type="domain" description="MARVEL" evidence="8">
    <location>
        <begin position="26"/>
        <end position="164"/>
    </location>
</feature>
<dbReference type="PROSITE" id="PS51225">
    <property type="entry name" value="MARVEL"/>
    <property type="match status" value="1"/>
</dbReference>
<evidence type="ECO:0000313" key="11">
    <source>
        <dbReference type="Proteomes" id="UP000001555"/>
    </source>
</evidence>
<keyword evidence="4 5" id="KW-0472">Membrane</keyword>
<keyword evidence="2 5" id="KW-0812">Transmembrane</keyword>
<dbReference type="EMBL" id="ABJB010392070">
    <property type="status" value="NOT_ANNOTATED_CDS"/>
    <property type="molecule type" value="Genomic_DNA"/>
</dbReference>
<dbReference type="PANTHER" id="PTHR22776">
    <property type="entry name" value="MARVEL-CONTAINING POTENTIAL LIPID RAFT-ASSOCIATED PROTEIN"/>
    <property type="match status" value="1"/>
</dbReference>
<reference evidence="10" key="2">
    <citation type="submission" date="2020-05" db="UniProtKB">
        <authorList>
            <consortium name="EnsemblMetazoa"/>
        </authorList>
    </citation>
    <scope>IDENTIFICATION</scope>
    <source>
        <strain evidence="10">wikel</strain>
    </source>
</reference>
<dbReference type="PANTHER" id="PTHR22776:SF49">
    <property type="entry name" value="MARVEL DOMAIN-CONTAINING PROTEIN"/>
    <property type="match status" value="1"/>
</dbReference>
<organism>
    <name type="scientific">Ixodes scapularis</name>
    <name type="common">Black-legged tick</name>
    <name type="synonym">Deer tick</name>
    <dbReference type="NCBI Taxonomy" id="6945"/>
    <lineage>
        <taxon>Eukaryota</taxon>
        <taxon>Metazoa</taxon>
        <taxon>Ecdysozoa</taxon>
        <taxon>Arthropoda</taxon>
        <taxon>Chelicerata</taxon>
        <taxon>Arachnida</taxon>
        <taxon>Acari</taxon>
        <taxon>Parasitiformes</taxon>
        <taxon>Ixodida</taxon>
        <taxon>Ixodoidea</taxon>
        <taxon>Ixodidae</taxon>
        <taxon>Ixodinae</taxon>
        <taxon>Ixodes</taxon>
    </lineage>
</organism>
<dbReference type="GO" id="GO:0016020">
    <property type="term" value="C:membrane"/>
    <property type="evidence" value="ECO:0000318"/>
    <property type="project" value="GO_Central"/>
</dbReference>
<evidence type="ECO:0000256" key="1">
    <source>
        <dbReference type="ARBA" id="ARBA00004141"/>
    </source>
</evidence>
<dbReference type="InterPro" id="IPR008253">
    <property type="entry name" value="Marvel"/>
</dbReference>
<dbReference type="EMBL" id="ABJB010631705">
    <property type="status" value="NOT_ANNOTATED_CDS"/>
    <property type="molecule type" value="Genomic_DNA"/>
</dbReference>
<evidence type="ECO:0000256" key="3">
    <source>
        <dbReference type="ARBA" id="ARBA00022989"/>
    </source>
</evidence>
<reference evidence="9 11" key="1">
    <citation type="submission" date="2008-03" db="EMBL/GenBank/DDBJ databases">
        <title>Annotation of Ixodes scapularis.</title>
        <authorList>
            <consortium name="Ixodes scapularis Genome Project Consortium"/>
            <person name="Caler E."/>
            <person name="Hannick L.I."/>
            <person name="Bidwell S."/>
            <person name="Joardar V."/>
            <person name="Thiagarajan M."/>
            <person name="Amedeo P."/>
            <person name="Galinsky K.J."/>
            <person name="Schobel S."/>
            <person name="Inman J."/>
            <person name="Hostetler J."/>
            <person name="Miller J."/>
            <person name="Hammond M."/>
            <person name="Megy K."/>
            <person name="Lawson D."/>
            <person name="Kodira C."/>
            <person name="Sutton G."/>
            <person name="Meyer J."/>
            <person name="Hill C.A."/>
            <person name="Birren B."/>
            <person name="Nene V."/>
            <person name="Collins F."/>
            <person name="Alarcon-Chaidez F."/>
            <person name="Wikel S."/>
            <person name="Strausberg R."/>
        </authorList>
    </citation>
    <scope>NUCLEOTIDE SEQUENCE [LARGE SCALE GENOMIC DNA]</scope>
    <source>
        <strain evidence="11">Wikel</strain>
        <strain evidence="9">Wikel colony</strain>
    </source>
</reference>
<dbReference type="InterPro" id="IPR050578">
    <property type="entry name" value="MARVEL-CKLF_proteins"/>
</dbReference>
<sequence length="283" mass="30898">MTDMGREGGDEDSGDAAPKLKPNVHYAKSRNGVLSIIEMILSLLAFISVESVAECRGHFNCAPPGYLHSYRFFAFVTFTSFILTGAIFAARMLGTTERVPLPVKYRLFAECLYLAITIVLYFFANAFMIAHHGNRLGYQCAAVFGVVAMAFYCIQLAMYLGEYQFSEVLPFRAAQAKENQQGDDNGSRLSWEAPPGVNNSDGQDSGSNLGPVVLRPRRNSVDSRSVSPNLKVDRIDRTESAKTSRSVSRNSECAETASINSSNFVSVDLDGVTSAPRSNTIAT</sequence>
<dbReference type="EnsemblMetazoa" id="ISCW015709-RA">
    <property type="protein sequence ID" value="ISCW015709-PA"/>
    <property type="gene ID" value="ISCW015709"/>
</dbReference>
<dbReference type="EMBL" id="ABJB010078114">
    <property type="status" value="NOT_ANNOTATED_CDS"/>
    <property type="molecule type" value="Genomic_DNA"/>
</dbReference>
<dbReference type="EMBL" id="DS641689">
    <property type="protein sequence ID" value="EEC01888.1"/>
    <property type="molecule type" value="Genomic_DNA"/>
</dbReference>
<accession>B7P5L6</accession>
<feature type="compositionally biased region" description="Polar residues" evidence="6">
    <location>
        <begin position="243"/>
        <end position="252"/>
    </location>
</feature>
<evidence type="ECO:0000313" key="10">
    <source>
        <dbReference type="EnsemblMetazoa" id="ISCW015709-PA"/>
    </source>
</evidence>
<dbReference type="HOGENOM" id="CLU_984416_0_0_1"/>